<dbReference type="RefSeq" id="WP_148919913.1">
    <property type="nucleotide sequence ID" value="NZ_VTAV01000010.1"/>
</dbReference>
<dbReference type="PANTHER" id="PTHR42852:SF13">
    <property type="entry name" value="PROTEIN DIPZ"/>
    <property type="match status" value="1"/>
</dbReference>
<keyword evidence="2" id="KW-1185">Reference proteome</keyword>
<proteinExistence type="predicted"/>
<reference evidence="1 2" key="1">
    <citation type="submission" date="2019-08" db="EMBL/GenBank/DDBJ databases">
        <title>Phlebobacter frassis gen. nov. sp. nov., a new member of family Sphingobacteriaceae isolated from sand fly rearing media.</title>
        <authorList>
            <person name="Kakumanu M.L."/>
            <person name="Marayati B.F."/>
            <person name="Wada-Katsumata A."/>
            <person name="Wasserberg G."/>
            <person name="Schal C."/>
            <person name="Apperson C.S."/>
            <person name="Ponnusamy L."/>
        </authorList>
    </citation>
    <scope>NUCLEOTIDE SEQUENCE [LARGE SCALE GENOMIC DNA]</scope>
    <source>
        <strain evidence="1 2">SSI9</strain>
    </source>
</reference>
<dbReference type="InterPro" id="IPR050553">
    <property type="entry name" value="Thioredoxin_ResA/DsbE_sf"/>
</dbReference>
<dbReference type="InterPro" id="IPR036249">
    <property type="entry name" value="Thioredoxin-like_sf"/>
</dbReference>
<dbReference type="PANTHER" id="PTHR42852">
    <property type="entry name" value="THIOL:DISULFIDE INTERCHANGE PROTEIN DSBE"/>
    <property type="match status" value="1"/>
</dbReference>
<dbReference type="EMBL" id="VTAV01000010">
    <property type="protein sequence ID" value="TYR35119.1"/>
    <property type="molecule type" value="Genomic_DNA"/>
</dbReference>
<evidence type="ECO:0000313" key="1">
    <source>
        <dbReference type="EMBL" id="TYR35119.1"/>
    </source>
</evidence>
<dbReference type="AlphaFoldDB" id="A0A5D4H509"/>
<accession>A0A5D4H509</accession>
<name>A0A5D4H509_9SPHI</name>
<gene>
    <name evidence="1" type="ORF">FXV77_14330</name>
</gene>
<comment type="caution">
    <text evidence="1">The sequence shown here is derived from an EMBL/GenBank/DDBJ whole genome shotgun (WGS) entry which is preliminary data.</text>
</comment>
<organism evidence="1 2">
    <name type="scientific">Sphingobacterium phlebotomi</name>
    <dbReference type="NCBI Taxonomy" id="2605433"/>
    <lineage>
        <taxon>Bacteria</taxon>
        <taxon>Pseudomonadati</taxon>
        <taxon>Bacteroidota</taxon>
        <taxon>Sphingobacteriia</taxon>
        <taxon>Sphingobacteriales</taxon>
        <taxon>Sphingobacteriaceae</taxon>
        <taxon>Sphingobacterium</taxon>
    </lineage>
</organism>
<sequence length="361" mass="42218">MNNFYKGGRGLAFSQREGEASFRKEKPPRLSKVLINQVEEEGTEGSPNSTRRNRWVFHRFFDVFKARIKYRCSKDVVPFTQRLRKIAEVPLMYRECTVSVRGVYRKGTGDLLRSYWRPTKDPLNACSSGVDQRYSNRRRIVGVEAMTSKSMPFALALICFSRRLFSLTALKNIRILCLGFLCFMLFNLSDAWAQSAESRTAEGQTEIQPLQIGRRVPEDFWTKEHLFFINGDTIRKTLEEHRGKMLVLDFWFSGCSPCLIHQKEIREFVSEYPDDLAVVMVNSIKTKEDYDTIKKRYQNGRFKQFGVDEVESIIEDEYLSALFPSTSYPHYIWINHLGLLQLRTYRNLLDKNYVAPFIEKP</sequence>
<evidence type="ECO:0000313" key="2">
    <source>
        <dbReference type="Proteomes" id="UP000322362"/>
    </source>
</evidence>
<protein>
    <submittedName>
        <fullName evidence="1">Thioredoxin family protein</fullName>
    </submittedName>
</protein>
<dbReference type="SUPFAM" id="SSF52833">
    <property type="entry name" value="Thioredoxin-like"/>
    <property type="match status" value="1"/>
</dbReference>
<dbReference type="Gene3D" id="3.40.30.10">
    <property type="entry name" value="Glutaredoxin"/>
    <property type="match status" value="1"/>
</dbReference>
<dbReference type="Proteomes" id="UP000322362">
    <property type="component" value="Unassembled WGS sequence"/>
</dbReference>